<sequence length="76" mass="8303">MSIDVEVVMSVDIEVASSVPASSTQLSSPDTCCLWDLDEEDLGKGPHFPNHSICDSDQSCLSQQHQSHQGLQHPMH</sequence>
<evidence type="ECO:0000313" key="2">
    <source>
        <dbReference type="Proteomes" id="UP000712281"/>
    </source>
</evidence>
<reference evidence="1" key="1">
    <citation type="submission" date="2019-12" db="EMBL/GenBank/DDBJ databases">
        <title>Genome sequencing and annotation of Brassica cretica.</title>
        <authorList>
            <person name="Studholme D.J."/>
            <person name="Sarris P.F."/>
        </authorList>
    </citation>
    <scope>NUCLEOTIDE SEQUENCE</scope>
    <source>
        <strain evidence="1">PFS-001/15</strain>
        <tissue evidence="1">Leaf</tissue>
    </source>
</reference>
<organism evidence="1 2">
    <name type="scientific">Brassica cretica</name>
    <name type="common">Mustard</name>
    <dbReference type="NCBI Taxonomy" id="69181"/>
    <lineage>
        <taxon>Eukaryota</taxon>
        <taxon>Viridiplantae</taxon>
        <taxon>Streptophyta</taxon>
        <taxon>Embryophyta</taxon>
        <taxon>Tracheophyta</taxon>
        <taxon>Spermatophyta</taxon>
        <taxon>Magnoliopsida</taxon>
        <taxon>eudicotyledons</taxon>
        <taxon>Gunneridae</taxon>
        <taxon>Pentapetalae</taxon>
        <taxon>rosids</taxon>
        <taxon>malvids</taxon>
        <taxon>Brassicales</taxon>
        <taxon>Brassicaceae</taxon>
        <taxon>Brassiceae</taxon>
        <taxon>Brassica</taxon>
    </lineage>
</organism>
<dbReference type="Proteomes" id="UP000712281">
    <property type="component" value="Unassembled WGS sequence"/>
</dbReference>
<protein>
    <submittedName>
        <fullName evidence="1">Uncharacterized protein</fullName>
    </submittedName>
</protein>
<dbReference type="EMBL" id="QGKW02000007">
    <property type="protein sequence ID" value="KAF2616959.1"/>
    <property type="molecule type" value="Genomic_DNA"/>
</dbReference>
<proteinExistence type="predicted"/>
<name>A0A8S9MHI9_BRACR</name>
<accession>A0A8S9MHI9</accession>
<comment type="caution">
    <text evidence="1">The sequence shown here is derived from an EMBL/GenBank/DDBJ whole genome shotgun (WGS) entry which is preliminary data.</text>
</comment>
<gene>
    <name evidence="1" type="ORF">F2Q68_00038930</name>
</gene>
<dbReference type="AlphaFoldDB" id="A0A8S9MHI9"/>
<evidence type="ECO:0000313" key="1">
    <source>
        <dbReference type="EMBL" id="KAF2616959.1"/>
    </source>
</evidence>